<accession>A0A248TI28</accession>
<gene>
    <name evidence="2" type="ORF">CKF48_11375</name>
</gene>
<name>A0A248TI28_9BACI</name>
<dbReference type="Proteomes" id="UP000215137">
    <property type="component" value="Chromosome"/>
</dbReference>
<dbReference type="EMBL" id="CP022983">
    <property type="protein sequence ID" value="ASV67858.1"/>
    <property type="molecule type" value="Genomic_DNA"/>
</dbReference>
<dbReference type="RefSeq" id="WP_095371427.1">
    <property type="nucleotide sequence ID" value="NZ_CP022983.1"/>
</dbReference>
<dbReference type="OrthoDB" id="72213at2"/>
<organism evidence="2 3">
    <name type="scientific">Cytobacillus kochii</name>
    <dbReference type="NCBI Taxonomy" id="859143"/>
    <lineage>
        <taxon>Bacteria</taxon>
        <taxon>Bacillati</taxon>
        <taxon>Bacillota</taxon>
        <taxon>Bacilli</taxon>
        <taxon>Bacillales</taxon>
        <taxon>Bacillaceae</taxon>
        <taxon>Cytobacillus</taxon>
    </lineage>
</organism>
<protein>
    <recommendedName>
        <fullName evidence="1">DUF3885 domain-containing protein</fullName>
    </recommendedName>
</protein>
<evidence type="ECO:0000313" key="2">
    <source>
        <dbReference type="EMBL" id="ASV67858.1"/>
    </source>
</evidence>
<feature type="domain" description="DUF3885" evidence="1">
    <location>
        <begin position="4"/>
        <end position="211"/>
    </location>
</feature>
<evidence type="ECO:0000313" key="3">
    <source>
        <dbReference type="Proteomes" id="UP000215137"/>
    </source>
</evidence>
<dbReference type="Pfam" id="PF13021">
    <property type="entry name" value="DUF3885"/>
    <property type="match status" value="1"/>
</dbReference>
<keyword evidence="3" id="KW-1185">Reference proteome</keyword>
<reference evidence="2 3" key="1">
    <citation type="submission" date="2017-08" db="EMBL/GenBank/DDBJ databases">
        <title>Complete Genome Sequence of Bacillus kochii Oregon-R-modENCODE STRAIN BDGP4, isolated from Drosophila melanogaster gut.</title>
        <authorList>
            <person name="Wan K.H."/>
            <person name="Yu C."/>
            <person name="Park S."/>
            <person name="Hammonds A.S."/>
            <person name="Booth B.W."/>
            <person name="Celniker S.E."/>
        </authorList>
    </citation>
    <scope>NUCLEOTIDE SEQUENCE [LARGE SCALE GENOMIC DNA]</scope>
    <source>
        <strain evidence="2 3">BDGP4</strain>
    </source>
</reference>
<dbReference type="InterPro" id="IPR024976">
    <property type="entry name" value="DUF3885"/>
</dbReference>
<proteinExistence type="predicted"/>
<evidence type="ECO:0000259" key="1">
    <source>
        <dbReference type="Pfam" id="PF13021"/>
    </source>
</evidence>
<dbReference type="AlphaFoldDB" id="A0A248TI28"/>
<dbReference type="KEGG" id="bko:CKF48_11375"/>
<sequence>MELPNYLQSHFPGLKLMPSIYQQWNIGIPFTFAEEIYQFNEQGQLNMDRFELVYEQATTLFNELFASEDEVMLVTNMYKMVEKEKRTRKLKVYQSHLKQRKKLYQLQVETMPYPFEAEDADAYQLQQFSLLCQCRDIQIESLIKAAAHEDFPLKPRFGGYHVNYPDVFFINLTRDVIFFIYDDRGCEVIARNVQILRQLYEKYGNWIDEVDRADVVQRLGMEKDVL</sequence>